<keyword evidence="3" id="KW-0238">DNA-binding</keyword>
<reference evidence="3" key="1">
    <citation type="submission" date="2023-02" db="EMBL/GenBank/DDBJ databases">
        <title>Genome of toxic invasive species Heracleum sosnowskyi carries increased number of genes despite the absence of recent whole-genome duplications.</title>
        <authorList>
            <person name="Schelkunov M."/>
            <person name="Shtratnikova V."/>
            <person name="Makarenko M."/>
            <person name="Klepikova A."/>
            <person name="Omelchenko D."/>
            <person name="Novikova G."/>
            <person name="Obukhova E."/>
            <person name="Bogdanov V."/>
            <person name="Penin A."/>
            <person name="Logacheva M."/>
        </authorList>
    </citation>
    <scope>NUCLEOTIDE SEQUENCE</scope>
    <source>
        <strain evidence="3">Hsosn_3</strain>
        <tissue evidence="3">Leaf</tissue>
    </source>
</reference>
<dbReference type="InterPro" id="IPR008889">
    <property type="entry name" value="VQ"/>
</dbReference>
<evidence type="ECO:0000256" key="1">
    <source>
        <dbReference type="SAM" id="MobiDB-lite"/>
    </source>
</evidence>
<feature type="domain" description="VQ" evidence="2">
    <location>
        <begin position="56"/>
        <end position="76"/>
    </location>
</feature>
<name>A0AAD8ICP8_9APIA</name>
<evidence type="ECO:0000313" key="3">
    <source>
        <dbReference type="EMBL" id="KAK1383180.1"/>
    </source>
</evidence>
<feature type="compositionally biased region" description="Low complexity" evidence="1">
    <location>
        <begin position="1"/>
        <end position="20"/>
    </location>
</feature>
<dbReference type="PANTHER" id="PTHR34794:SF1">
    <property type="entry name" value="OS10G0101800 PROTEIN"/>
    <property type="match status" value="1"/>
</dbReference>
<dbReference type="GO" id="GO:0003677">
    <property type="term" value="F:DNA binding"/>
    <property type="evidence" value="ECO:0007669"/>
    <property type="project" value="UniProtKB-KW"/>
</dbReference>
<comment type="caution">
    <text evidence="3">The sequence shown here is derived from an EMBL/GenBank/DDBJ whole genome shotgun (WGS) entry which is preliminary data.</text>
</comment>
<evidence type="ECO:0000259" key="2">
    <source>
        <dbReference type="Pfam" id="PF05678"/>
    </source>
</evidence>
<reference evidence="3" key="2">
    <citation type="submission" date="2023-05" db="EMBL/GenBank/DDBJ databases">
        <authorList>
            <person name="Schelkunov M.I."/>
        </authorList>
    </citation>
    <scope>NUCLEOTIDE SEQUENCE</scope>
    <source>
        <strain evidence="3">Hsosn_3</strain>
        <tissue evidence="3">Leaf</tissue>
    </source>
</reference>
<proteinExistence type="predicted"/>
<dbReference type="InterPro" id="IPR039610">
    <property type="entry name" value="VQ29"/>
</dbReference>
<keyword evidence="4" id="KW-1185">Reference proteome</keyword>
<keyword evidence="3" id="KW-0371">Homeobox</keyword>
<dbReference type="AlphaFoldDB" id="A0AAD8ICP8"/>
<dbReference type="Pfam" id="PF05678">
    <property type="entry name" value="VQ"/>
    <property type="match status" value="1"/>
</dbReference>
<gene>
    <name evidence="3" type="ORF">POM88_020915</name>
</gene>
<accession>A0AAD8ICP8</accession>
<dbReference type="Proteomes" id="UP001237642">
    <property type="component" value="Unassembled WGS sequence"/>
</dbReference>
<feature type="region of interest" description="Disordered" evidence="1">
    <location>
        <begin position="1"/>
        <end position="32"/>
    </location>
</feature>
<dbReference type="EMBL" id="JAUIZM010000005">
    <property type="protein sequence ID" value="KAK1383180.1"/>
    <property type="molecule type" value="Genomic_DNA"/>
</dbReference>
<sequence length="165" mass="18172">MDSYFSGNTSTSSSSTNHFSRAQEAQPSYHSALHSIRRPLQPKLMTKKPIAPLPPTPPKIYQVEPSNFKEVVQKLTSIPECQPRRLKDMAPPPLNLLQSTSTAISNDHDIYSDITKDDFVTLPTTSFSDHFGTLTPTLSPATLAWCSFLIQSPGNVSNLEQGTVL</sequence>
<organism evidence="3 4">
    <name type="scientific">Heracleum sosnowskyi</name>
    <dbReference type="NCBI Taxonomy" id="360622"/>
    <lineage>
        <taxon>Eukaryota</taxon>
        <taxon>Viridiplantae</taxon>
        <taxon>Streptophyta</taxon>
        <taxon>Embryophyta</taxon>
        <taxon>Tracheophyta</taxon>
        <taxon>Spermatophyta</taxon>
        <taxon>Magnoliopsida</taxon>
        <taxon>eudicotyledons</taxon>
        <taxon>Gunneridae</taxon>
        <taxon>Pentapetalae</taxon>
        <taxon>asterids</taxon>
        <taxon>campanulids</taxon>
        <taxon>Apiales</taxon>
        <taxon>Apiaceae</taxon>
        <taxon>Apioideae</taxon>
        <taxon>apioid superclade</taxon>
        <taxon>Tordylieae</taxon>
        <taxon>Tordyliinae</taxon>
        <taxon>Heracleum</taxon>
    </lineage>
</organism>
<protein>
    <submittedName>
        <fullName evidence="3">Zinc finger homeobox protein</fullName>
    </submittedName>
</protein>
<dbReference type="PANTHER" id="PTHR34794">
    <property type="entry name" value="EXPRESSED PROTEIN"/>
    <property type="match status" value="1"/>
</dbReference>
<evidence type="ECO:0000313" key="4">
    <source>
        <dbReference type="Proteomes" id="UP001237642"/>
    </source>
</evidence>